<keyword evidence="2 4" id="KW-0689">Ribosomal protein</keyword>
<evidence type="ECO:0000256" key="3">
    <source>
        <dbReference type="ARBA" id="ARBA00023274"/>
    </source>
</evidence>
<dbReference type="PANTHER" id="PTHR11593:SF10">
    <property type="entry name" value="60S RIBOSOMAL PROTEIN L17"/>
    <property type="match status" value="1"/>
</dbReference>
<gene>
    <name evidence="5" type="primary">RPL17B_2</name>
    <name evidence="5" type="ORF">IWW36_005821</name>
</gene>
<evidence type="ECO:0000313" key="5">
    <source>
        <dbReference type="EMBL" id="KAJ2842678.1"/>
    </source>
</evidence>
<evidence type="ECO:0000256" key="2">
    <source>
        <dbReference type="ARBA" id="ARBA00022980"/>
    </source>
</evidence>
<dbReference type="InterPro" id="IPR005721">
    <property type="entry name" value="Ribosomal_uL22_euk/arc"/>
</dbReference>
<dbReference type="GO" id="GO:0003735">
    <property type="term" value="F:structural constituent of ribosome"/>
    <property type="evidence" value="ECO:0007669"/>
    <property type="project" value="InterPro"/>
</dbReference>
<keyword evidence="6" id="KW-1185">Reference proteome</keyword>
<reference evidence="5" key="1">
    <citation type="submission" date="2022-07" db="EMBL/GenBank/DDBJ databases">
        <title>Phylogenomic reconstructions and comparative analyses of Kickxellomycotina fungi.</title>
        <authorList>
            <person name="Reynolds N.K."/>
            <person name="Stajich J.E."/>
            <person name="Barry K."/>
            <person name="Grigoriev I.V."/>
            <person name="Crous P."/>
            <person name="Smith M.E."/>
        </authorList>
    </citation>
    <scope>NUCLEOTIDE SEQUENCE</scope>
    <source>
        <strain evidence="5">NRRL 1566</strain>
    </source>
</reference>
<keyword evidence="3 4" id="KW-0687">Ribonucleoprotein</keyword>
<dbReference type="EMBL" id="JANBUW010001671">
    <property type="protein sequence ID" value="KAJ2842678.1"/>
    <property type="molecule type" value="Genomic_DNA"/>
</dbReference>
<organism evidence="5 6">
    <name type="scientific">Coemansia brasiliensis</name>
    <dbReference type="NCBI Taxonomy" id="2650707"/>
    <lineage>
        <taxon>Eukaryota</taxon>
        <taxon>Fungi</taxon>
        <taxon>Fungi incertae sedis</taxon>
        <taxon>Zoopagomycota</taxon>
        <taxon>Kickxellomycotina</taxon>
        <taxon>Kickxellomycetes</taxon>
        <taxon>Kickxellales</taxon>
        <taxon>Kickxellaceae</taxon>
        <taxon>Coemansia</taxon>
    </lineage>
</organism>
<accession>A0A9W8I7Y9</accession>
<sequence>MARYSATPANEAKSARCRGAQLRVHFKNTVETANAIKGRKLLNAVTYLKDVQAHKQCVPFRRFHRGIGRTAQATAFKATKGRWPEKSAKYLLDLLQNVQANAEAKGLNPEELVIKHILVNAAKKQRRRTYRAHGRINPYMASPSHIEIIVSEEEKTVEKAAEEERQTVVFQNRKQLAAKRLRAATNKK</sequence>
<dbReference type="CDD" id="cd00336">
    <property type="entry name" value="Ribosomal_L22"/>
    <property type="match status" value="1"/>
</dbReference>
<comment type="similarity">
    <text evidence="1 4">Belongs to the universal ribosomal protein uL22 family.</text>
</comment>
<dbReference type="SUPFAM" id="SSF54843">
    <property type="entry name" value="Ribosomal protein L22"/>
    <property type="match status" value="1"/>
</dbReference>
<dbReference type="PROSITE" id="PS00464">
    <property type="entry name" value="RIBOSOMAL_L22"/>
    <property type="match status" value="1"/>
</dbReference>
<comment type="caution">
    <text evidence="5">The sequence shown here is derived from an EMBL/GenBank/DDBJ whole genome shotgun (WGS) entry which is preliminary data.</text>
</comment>
<dbReference type="GO" id="GO:0022625">
    <property type="term" value="C:cytosolic large ribosomal subunit"/>
    <property type="evidence" value="ECO:0007669"/>
    <property type="project" value="TreeGrafter"/>
</dbReference>
<dbReference type="Gene3D" id="3.90.470.10">
    <property type="entry name" value="Ribosomal protein L22/L17"/>
    <property type="match status" value="1"/>
</dbReference>
<evidence type="ECO:0000256" key="4">
    <source>
        <dbReference type="RuleBase" id="RU004005"/>
    </source>
</evidence>
<protein>
    <submittedName>
        <fullName evidence="5">60S ribosomal protein L17B</fullName>
    </submittedName>
</protein>
<dbReference type="AlphaFoldDB" id="A0A9W8I7Y9"/>
<evidence type="ECO:0000313" key="6">
    <source>
        <dbReference type="Proteomes" id="UP001139887"/>
    </source>
</evidence>
<dbReference type="InterPro" id="IPR036394">
    <property type="entry name" value="Ribosomal_uL22_sf"/>
</dbReference>
<dbReference type="PANTHER" id="PTHR11593">
    <property type="entry name" value="60S RIBOSOMAL PROTEIN L17"/>
    <property type="match status" value="1"/>
</dbReference>
<dbReference type="NCBIfam" id="TIGR01038">
    <property type="entry name" value="uL22_arch_euk"/>
    <property type="match status" value="1"/>
</dbReference>
<dbReference type="InterPro" id="IPR018260">
    <property type="entry name" value="Ribosomal_uL22_CS"/>
</dbReference>
<proteinExistence type="inferred from homology"/>
<dbReference type="GO" id="GO:0002181">
    <property type="term" value="P:cytoplasmic translation"/>
    <property type="evidence" value="ECO:0007669"/>
    <property type="project" value="TreeGrafter"/>
</dbReference>
<dbReference type="OrthoDB" id="10254664at2759"/>
<evidence type="ECO:0000256" key="1">
    <source>
        <dbReference type="ARBA" id="ARBA00009451"/>
    </source>
</evidence>
<dbReference type="Proteomes" id="UP001139887">
    <property type="component" value="Unassembled WGS sequence"/>
</dbReference>
<dbReference type="InterPro" id="IPR001063">
    <property type="entry name" value="Ribosomal_uL22"/>
</dbReference>
<dbReference type="Pfam" id="PF00237">
    <property type="entry name" value="Ribosomal_L22"/>
    <property type="match status" value="1"/>
</dbReference>
<name>A0A9W8I7Y9_9FUNG</name>